<dbReference type="RefSeq" id="XP_033683639.1">
    <property type="nucleotide sequence ID" value="XM_033821810.1"/>
</dbReference>
<dbReference type="Proteomes" id="UP000800094">
    <property type="component" value="Unassembled WGS sequence"/>
</dbReference>
<reference evidence="2" key="1">
    <citation type="journal article" date="2020" name="Stud. Mycol.">
        <title>101 Dothideomycetes genomes: a test case for predicting lifestyles and emergence of pathogens.</title>
        <authorList>
            <person name="Haridas S."/>
            <person name="Albert R."/>
            <person name="Binder M."/>
            <person name="Bloem J."/>
            <person name="Labutti K."/>
            <person name="Salamov A."/>
            <person name="Andreopoulos B."/>
            <person name="Baker S."/>
            <person name="Barry K."/>
            <person name="Bills G."/>
            <person name="Bluhm B."/>
            <person name="Cannon C."/>
            <person name="Castanera R."/>
            <person name="Culley D."/>
            <person name="Daum C."/>
            <person name="Ezra D."/>
            <person name="Gonzalez J."/>
            <person name="Henrissat B."/>
            <person name="Kuo A."/>
            <person name="Liang C."/>
            <person name="Lipzen A."/>
            <person name="Lutzoni F."/>
            <person name="Magnuson J."/>
            <person name="Mondo S."/>
            <person name="Nolan M."/>
            <person name="Ohm R."/>
            <person name="Pangilinan J."/>
            <person name="Park H.-J."/>
            <person name="Ramirez L."/>
            <person name="Alfaro M."/>
            <person name="Sun H."/>
            <person name="Tritt A."/>
            <person name="Yoshinaga Y."/>
            <person name="Zwiers L.-H."/>
            <person name="Turgeon B."/>
            <person name="Goodwin S."/>
            <person name="Spatafora J."/>
            <person name="Crous P."/>
            <person name="Grigoriev I."/>
        </authorList>
    </citation>
    <scope>NUCLEOTIDE SEQUENCE</scope>
    <source>
        <strain evidence="2">CBS 122368</strain>
    </source>
</reference>
<gene>
    <name evidence="2" type="ORF">BU26DRAFT_303069</name>
</gene>
<evidence type="ECO:0000313" key="3">
    <source>
        <dbReference type="Proteomes" id="UP000800094"/>
    </source>
</evidence>
<organism evidence="2 3">
    <name type="scientific">Trematosphaeria pertusa</name>
    <dbReference type="NCBI Taxonomy" id="390896"/>
    <lineage>
        <taxon>Eukaryota</taxon>
        <taxon>Fungi</taxon>
        <taxon>Dikarya</taxon>
        <taxon>Ascomycota</taxon>
        <taxon>Pezizomycotina</taxon>
        <taxon>Dothideomycetes</taxon>
        <taxon>Pleosporomycetidae</taxon>
        <taxon>Pleosporales</taxon>
        <taxon>Massarineae</taxon>
        <taxon>Trematosphaeriaceae</taxon>
        <taxon>Trematosphaeria</taxon>
    </lineage>
</organism>
<keyword evidence="3" id="KW-1185">Reference proteome</keyword>
<feature type="compositionally biased region" description="Basic residues" evidence="1">
    <location>
        <begin position="138"/>
        <end position="153"/>
    </location>
</feature>
<dbReference type="AlphaFoldDB" id="A0A6A6IDI7"/>
<proteinExistence type="predicted"/>
<dbReference type="GeneID" id="54575140"/>
<dbReference type="OrthoDB" id="3794585at2759"/>
<name>A0A6A6IDI7_9PLEO</name>
<evidence type="ECO:0000256" key="1">
    <source>
        <dbReference type="SAM" id="MobiDB-lite"/>
    </source>
</evidence>
<protein>
    <submittedName>
        <fullName evidence="2">Uncharacterized protein</fullName>
    </submittedName>
</protein>
<accession>A0A6A6IDI7</accession>
<sequence length="190" mass="20488">MTLTMAHDADFCGDRLRLAAFLRAVENLPQRPARFRRPVDGDAQIQATKQASPAQHDQTRAIASLSSPASTAPQQKLSAFDAADSRLTASTASAEGTRTIALPVTPDADCHAQPSVNIDEDDSTVPHRRSDPLLLLRKGSRKSVKVSHSRRRAANLNAGLSGTRKRRRLPVKGLALVRTTTEDGLPQPSV</sequence>
<evidence type="ECO:0000313" key="2">
    <source>
        <dbReference type="EMBL" id="KAF2248635.1"/>
    </source>
</evidence>
<dbReference type="EMBL" id="ML987195">
    <property type="protein sequence ID" value="KAF2248635.1"/>
    <property type="molecule type" value="Genomic_DNA"/>
</dbReference>
<feature type="region of interest" description="Disordered" evidence="1">
    <location>
        <begin position="98"/>
        <end position="173"/>
    </location>
</feature>